<dbReference type="EMBL" id="MHRM01000001">
    <property type="protein sequence ID" value="OHA24664.1"/>
    <property type="molecule type" value="Genomic_DNA"/>
</dbReference>
<keyword evidence="2" id="KW-0472">Membrane</keyword>
<reference evidence="3 4" key="1">
    <citation type="journal article" date="2016" name="Nat. Commun.">
        <title>Thousands of microbial genomes shed light on interconnected biogeochemical processes in an aquifer system.</title>
        <authorList>
            <person name="Anantharaman K."/>
            <person name="Brown C.T."/>
            <person name="Hug L.A."/>
            <person name="Sharon I."/>
            <person name="Castelle C.J."/>
            <person name="Probst A.J."/>
            <person name="Thomas B.C."/>
            <person name="Singh A."/>
            <person name="Wilkins M.J."/>
            <person name="Karaoz U."/>
            <person name="Brodie E.L."/>
            <person name="Williams K.H."/>
            <person name="Hubbard S.S."/>
            <person name="Banfield J.F."/>
        </authorList>
    </citation>
    <scope>NUCLEOTIDE SEQUENCE [LARGE SCALE GENOMIC DNA]</scope>
</reference>
<dbReference type="Pfam" id="PF18895">
    <property type="entry name" value="T4SS_pilin"/>
    <property type="match status" value="1"/>
</dbReference>
<evidence type="ECO:0000256" key="1">
    <source>
        <dbReference type="SAM" id="Coils"/>
    </source>
</evidence>
<evidence type="ECO:0000313" key="3">
    <source>
        <dbReference type="EMBL" id="OHA24664.1"/>
    </source>
</evidence>
<dbReference type="Proteomes" id="UP000178413">
    <property type="component" value="Unassembled WGS sequence"/>
</dbReference>
<evidence type="ECO:0000256" key="2">
    <source>
        <dbReference type="SAM" id="Phobius"/>
    </source>
</evidence>
<dbReference type="AlphaFoldDB" id="A0A1G2MLP0"/>
<protein>
    <submittedName>
        <fullName evidence="3">Uncharacterized protein</fullName>
    </submittedName>
</protein>
<feature type="transmembrane region" description="Helical" evidence="2">
    <location>
        <begin position="121"/>
        <end position="138"/>
    </location>
</feature>
<accession>A0A1G2MLP0</accession>
<keyword evidence="1" id="KW-0175">Coiled coil</keyword>
<feature type="coiled-coil region" evidence="1">
    <location>
        <begin position="187"/>
        <end position="250"/>
    </location>
</feature>
<feature type="transmembrane region" description="Helical" evidence="2">
    <location>
        <begin position="78"/>
        <end position="100"/>
    </location>
</feature>
<name>A0A1G2MLP0_9BACT</name>
<evidence type="ECO:0000313" key="4">
    <source>
        <dbReference type="Proteomes" id="UP000178413"/>
    </source>
</evidence>
<sequence length="396" mass="44873">MKSLILLRGNKKIFMAMIFCFIVFLNTLNVSNQHFVFAQNANNTTYTLLEPLPCIPTETSPCPEGPGELKTEVNLNEYLIYAINLLIALSAVAAVFMITWGGFQYMTTDSWQNKKEGLTKFKNAIFGLLLVLCSYIILRTVNPRLVEIPATLVPPLTNVNLKDSISPDDFFDQISAEVQRLSNNLDVSIMEEKLRQAKGDVKLEKQNIDDLKKQLDILSKEGINETDPRVQIIKTSIEVANNNIKEKEANVLVEGIKFTNNASIELAAQGLVGKKDFEGINTTINYYKKRIENSENIKIFELEKLGKYEKYSVVNDQAIYSQTILDLMRSDAMVQNADFGFFFPSGTYTYRSQKPQALAELNTVPKQIESIKDPILKQELQDRLKNSIALIEEKFK</sequence>
<dbReference type="STRING" id="1802308.A3D50_00500"/>
<keyword evidence="2" id="KW-1133">Transmembrane helix</keyword>
<comment type="caution">
    <text evidence="3">The sequence shown here is derived from an EMBL/GenBank/DDBJ whole genome shotgun (WGS) entry which is preliminary data.</text>
</comment>
<dbReference type="InterPro" id="IPR043993">
    <property type="entry name" value="T4SS_pilin"/>
</dbReference>
<organism evidence="3 4">
    <name type="scientific">Candidatus Taylorbacteria bacterium RIFCSPHIGHO2_02_FULL_44_12</name>
    <dbReference type="NCBI Taxonomy" id="1802308"/>
    <lineage>
        <taxon>Bacteria</taxon>
        <taxon>Candidatus Tayloriibacteriota</taxon>
    </lineage>
</organism>
<feature type="transmembrane region" description="Helical" evidence="2">
    <location>
        <begin position="12"/>
        <end position="30"/>
    </location>
</feature>
<keyword evidence="2" id="KW-0812">Transmembrane</keyword>
<gene>
    <name evidence="3" type="ORF">A3D50_00500</name>
</gene>
<proteinExistence type="predicted"/>